<comment type="caution">
    <text evidence="2">The sequence shown here is derived from an EMBL/GenBank/DDBJ whole genome shotgun (WGS) entry which is preliminary data.</text>
</comment>
<evidence type="ECO:0000256" key="1">
    <source>
        <dbReference type="SAM" id="MobiDB-lite"/>
    </source>
</evidence>
<organism evidence="2 3">
    <name type="scientific">Burkholderia pseudomallei</name>
    <name type="common">Pseudomonas pseudomallei</name>
    <dbReference type="NCBI Taxonomy" id="28450"/>
    <lineage>
        <taxon>Bacteria</taxon>
        <taxon>Pseudomonadati</taxon>
        <taxon>Pseudomonadota</taxon>
        <taxon>Betaproteobacteria</taxon>
        <taxon>Burkholderiales</taxon>
        <taxon>Burkholderiaceae</taxon>
        <taxon>Burkholderia</taxon>
        <taxon>pseudomallei group</taxon>
    </lineage>
</organism>
<dbReference type="Proteomes" id="UP000231878">
    <property type="component" value="Unassembled WGS sequence"/>
</dbReference>
<evidence type="ECO:0000313" key="2">
    <source>
        <dbReference type="EMBL" id="PJO66302.1"/>
    </source>
</evidence>
<reference evidence="2 3" key="1">
    <citation type="submission" date="2017-11" db="EMBL/GenBank/DDBJ databases">
        <title>Molecular characterization of Burkholderia pseudomallei and closely related isolates from Vietnam.</title>
        <authorList>
            <person name="Ustinov D.V."/>
            <person name="Antonov A.S."/>
            <person name="Avdusheva E.F."/>
            <person name="Shpak I.M."/>
            <person name="Zakharova I.B."/>
            <person name="Thi L.A."/>
            <person name="Teteryatnikova N."/>
            <person name="Lopasteyskaya Y.A."/>
            <person name="Kuzyutina J.A."/>
            <person name="Ngo T.N."/>
            <person name="Victorov D.V."/>
        </authorList>
    </citation>
    <scope>NUCLEOTIDE SEQUENCE [LARGE SCALE GENOMIC DNA]</scope>
    <source>
        <strain evidence="2 3">V1512</strain>
    </source>
</reference>
<evidence type="ECO:0000313" key="3">
    <source>
        <dbReference type="Proteomes" id="UP000231878"/>
    </source>
</evidence>
<proteinExistence type="predicted"/>
<accession>A0AAX0UE58</accession>
<dbReference type="AlphaFoldDB" id="A0AAX0UE58"/>
<feature type="region of interest" description="Disordered" evidence="1">
    <location>
        <begin position="40"/>
        <end position="63"/>
    </location>
</feature>
<sequence>MRPLIRTRAFGSRRIVSGRAQTLMPYAFFVRGRMRLRPKRVPARIEKPPPRSSARESAALLLG</sequence>
<dbReference type="EMBL" id="PHRB01000008">
    <property type="protein sequence ID" value="PJO66302.1"/>
    <property type="molecule type" value="Genomic_DNA"/>
</dbReference>
<gene>
    <name evidence="2" type="ORF">CWD88_10730</name>
</gene>
<name>A0AAX0UE58_BURPE</name>
<protein>
    <submittedName>
        <fullName evidence="2">Uncharacterized protein</fullName>
    </submittedName>
</protein>